<dbReference type="InParanoid" id="A0A263D260"/>
<proteinExistence type="predicted"/>
<sequence length="165" mass="17206">MGAGELTHESGATAIEQSRLETGAVVTASGRVSAAKMYEPAAPSGPFNAVQLSRLDEALTLSSRETGLDFTVYIGELGEDSRAGAEKLHTSIGSRSGHAVLIAVSPGERVVEIVTGEDAFQRLPDRLAKFAVMSMVASFKEGDLIGGLVSSLRMMTEQVGPQPAS</sequence>
<accession>A0A263D260</accession>
<name>A0A263D260_9PSEU</name>
<evidence type="ECO:0000313" key="2">
    <source>
        <dbReference type="Proteomes" id="UP000242444"/>
    </source>
</evidence>
<dbReference type="InterPro" id="IPR033437">
    <property type="entry name" value="DUF5130"/>
</dbReference>
<dbReference type="Proteomes" id="UP000242444">
    <property type="component" value="Unassembled WGS sequence"/>
</dbReference>
<evidence type="ECO:0000313" key="1">
    <source>
        <dbReference type="EMBL" id="OZM71576.1"/>
    </source>
</evidence>
<dbReference type="Pfam" id="PF17174">
    <property type="entry name" value="DUF5130"/>
    <property type="match status" value="1"/>
</dbReference>
<keyword evidence="2" id="KW-1185">Reference proteome</keyword>
<dbReference type="AlphaFoldDB" id="A0A263D260"/>
<dbReference type="Gene3D" id="3.10.310.50">
    <property type="match status" value="1"/>
</dbReference>
<dbReference type="RefSeq" id="WP_094864158.1">
    <property type="nucleotide sequence ID" value="NZ_NKYE01000012.1"/>
</dbReference>
<gene>
    <name evidence="1" type="ORF">CFN78_18760</name>
</gene>
<organism evidence="1 2">
    <name type="scientific">Amycolatopsis antarctica</name>
    <dbReference type="NCBI Taxonomy" id="1854586"/>
    <lineage>
        <taxon>Bacteria</taxon>
        <taxon>Bacillati</taxon>
        <taxon>Actinomycetota</taxon>
        <taxon>Actinomycetes</taxon>
        <taxon>Pseudonocardiales</taxon>
        <taxon>Pseudonocardiaceae</taxon>
        <taxon>Amycolatopsis</taxon>
    </lineage>
</organism>
<dbReference type="OrthoDB" id="3214027at2"/>
<protein>
    <submittedName>
        <fullName evidence="1">DUF5130 domain-containing protein</fullName>
    </submittedName>
</protein>
<reference evidence="1 2" key="1">
    <citation type="submission" date="2017-07" db="EMBL/GenBank/DDBJ databases">
        <title>Amycolatopsis antarcticus sp. nov., isolated from the surface of an Antarcticus brown macroalga.</title>
        <authorList>
            <person name="Wang J."/>
            <person name="Leiva S."/>
            <person name="Huang J."/>
            <person name="Huang Y."/>
        </authorList>
    </citation>
    <scope>NUCLEOTIDE SEQUENCE [LARGE SCALE GENOMIC DNA]</scope>
    <source>
        <strain evidence="1 2">AU-G6</strain>
    </source>
</reference>
<dbReference type="EMBL" id="NKYE01000012">
    <property type="protein sequence ID" value="OZM71576.1"/>
    <property type="molecule type" value="Genomic_DNA"/>
</dbReference>
<comment type="caution">
    <text evidence="1">The sequence shown here is derived from an EMBL/GenBank/DDBJ whole genome shotgun (WGS) entry which is preliminary data.</text>
</comment>